<dbReference type="EMBL" id="JACHVR010000001">
    <property type="protein sequence ID" value="MBB2886750.1"/>
    <property type="molecule type" value="Genomic_DNA"/>
</dbReference>
<keyword evidence="2" id="KW-1185">Reference proteome</keyword>
<dbReference type="Proteomes" id="UP000589818">
    <property type="component" value="Unassembled WGS sequence"/>
</dbReference>
<accession>A0ACC5MDZ0</accession>
<protein>
    <submittedName>
        <fullName evidence="1">Uncharacterized protein</fullName>
    </submittedName>
</protein>
<evidence type="ECO:0000313" key="1">
    <source>
        <dbReference type="EMBL" id="MBB2886750.1"/>
    </source>
</evidence>
<comment type="caution">
    <text evidence="1">The sequence shown here is derived from an EMBL/GenBank/DDBJ whole genome shotgun (WGS) entry which is preliminary data.</text>
</comment>
<name>A0ACC5MDZ0_9PSED</name>
<organism evidence="1 2">
    <name type="scientific">Pseudomonas umsongensis</name>
    <dbReference type="NCBI Taxonomy" id="198618"/>
    <lineage>
        <taxon>Bacteria</taxon>
        <taxon>Pseudomonadati</taxon>
        <taxon>Pseudomonadota</taxon>
        <taxon>Gammaproteobacteria</taxon>
        <taxon>Pseudomonadales</taxon>
        <taxon>Pseudomonadaceae</taxon>
        <taxon>Pseudomonas</taxon>
    </lineage>
</organism>
<reference evidence="1" key="1">
    <citation type="submission" date="2020-08" db="EMBL/GenBank/DDBJ databases">
        <title>Plant associated metagenomes--Microbial community diversity and host control of community assembly across model and emerging plant ecological genomics systems.</title>
        <authorList>
            <person name="Dangl J."/>
        </authorList>
    </citation>
    <scope>NUCLEOTIDE SEQUENCE</scope>
    <source>
        <strain evidence="1">KD5</strain>
    </source>
</reference>
<gene>
    <name evidence="1" type="ORF">FHR69_002616</name>
</gene>
<sequence>MNNTFIVSIFLDRISVDWTRFGAQERYQPSCPHAPSFLMPIESTRLPGASADRFWPFSAEHGCKACCSNPMQSVVRTNANDWSGRCKRVFKWSAISHSPLGAFMQGIQAYKVAPPNKEDGTVLTNIELLDELLQRYAGHLGNDFTGYRNHVYRVINFCCSLSTLDAVNLEKIVLAGVFHDLGIWTAKTFDYLPPSEQLAEDFLQEIDKLDWAQEIILIIRNHHKITRSHSDPQNLAEVFRKADWIDVSRGAVAFGLSRQKRREIFSAFPDAGFHIRLVQLSLKRLLTNPLSPLPMIRL</sequence>
<evidence type="ECO:0000313" key="2">
    <source>
        <dbReference type="Proteomes" id="UP000589818"/>
    </source>
</evidence>
<proteinExistence type="predicted"/>